<sequence>MMRGLQRLKGGGTLPPRPLLKQVLAAWFGGLLAIAAMGGLTEWTATPWLMAPFGATAVIVFGLPDSPLAQPRNVIFGHLLSTVIGLVALKLAGPHWWSMAMAVATAIAVMQVSRTVHPPAGANPLVVMLGGADWGFLVSPVLIGTLVMVAVALASNNVLAGRRYPLYWGLPNWRAGS</sequence>
<name>A0ABS5IBD0_9PROT</name>
<proteinExistence type="predicted"/>
<feature type="transmembrane region" description="Helical" evidence="1">
    <location>
        <begin position="134"/>
        <end position="154"/>
    </location>
</feature>
<feature type="domain" description="HPP transmembrane region" evidence="2">
    <location>
        <begin position="16"/>
        <end position="165"/>
    </location>
</feature>
<evidence type="ECO:0000313" key="4">
    <source>
        <dbReference type="Proteomes" id="UP000680714"/>
    </source>
</evidence>
<dbReference type="EMBL" id="JAGTUF010000006">
    <property type="protein sequence ID" value="MBR9971736.1"/>
    <property type="molecule type" value="Genomic_DNA"/>
</dbReference>
<accession>A0ABS5IBD0</accession>
<gene>
    <name evidence="3" type="ORF">KEC16_08410</name>
</gene>
<dbReference type="InterPro" id="IPR058581">
    <property type="entry name" value="TM_HPP"/>
</dbReference>
<dbReference type="PANTHER" id="PTHR33741:SF5">
    <property type="entry name" value="TRANSMEMBRANE PROTEIN DDB_G0269096-RELATED"/>
    <property type="match status" value="1"/>
</dbReference>
<protein>
    <submittedName>
        <fullName evidence="3">HPP family protein</fullName>
    </submittedName>
</protein>
<organism evidence="3 4">
    <name type="scientific">Magnetospirillum sulfuroxidans</name>
    <dbReference type="NCBI Taxonomy" id="611300"/>
    <lineage>
        <taxon>Bacteria</taxon>
        <taxon>Pseudomonadati</taxon>
        <taxon>Pseudomonadota</taxon>
        <taxon>Alphaproteobacteria</taxon>
        <taxon>Rhodospirillales</taxon>
        <taxon>Rhodospirillaceae</taxon>
        <taxon>Magnetospirillum</taxon>
    </lineage>
</organism>
<keyword evidence="1" id="KW-0472">Membrane</keyword>
<keyword evidence="1" id="KW-0812">Transmembrane</keyword>
<dbReference type="RefSeq" id="WP_211547801.1">
    <property type="nucleotide sequence ID" value="NZ_JAGTUF010000006.1"/>
</dbReference>
<feature type="transmembrane region" description="Helical" evidence="1">
    <location>
        <begin position="45"/>
        <end position="63"/>
    </location>
</feature>
<keyword evidence="4" id="KW-1185">Reference proteome</keyword>
<feature type="transmembrane region" description="Helical" evidence="1">
    <location>
        <begin position="75"/>
        <end position="93"/>
    </location>
</feature>
<feature type="transmembrane region" description="Helical" evidence="1">
    <location>
        <begin position="20"/>
        <end position="39"/>
    </location>
</feature>
<evidence type="ECO:0000313" key="3">
    <source>
        <dbReference type="EMBL" id="MBR9971736.1"/>
    </source>
</evidence>
<comment type="caution">
    <text evidence="3">The sequence shown here is derived from an EMBL/GenBank/DDBJ whole genome shotgun (WGS) entry which is preliminary data.</text>
</comment>
<keyword evidence="1" id="KW-1133">Transmembrane helix</keyword>
<dbReference type="Pfam" id="PF04982">
    <property type="entry name" value="TM_HPP"/>
    <property type="match status" value="1"/>
</dbReference>
<evidence type="ECO:0000259" key="2">
    <source>
        <dbReference type="Pfam" id="PF04982"/>
    </source>
</evidence>
<reference evidence="3 4" key="1">
    <citation type="submission" date="2021-04" db="EMBL/GenBank/DDBJ databases">
        <title>Magnetospirillum sulfuroxidans sp. nov., a facultative chemolithoautotrophic sulfur-oxidizing alphaproteobacterium isolated from freshwater sediment and proposals for Paramagetospirillum gen. nov., and Magnetospirillaceae fam. nov.</title>
        <authorList>
            <person name="Koziaeva V."/>
            <person name="Geelhoed J.S."/>
            <person name="Sorokin D.Y."/>
            <person name="Grouzdev D.S."/>
        </authorList>
    </citation>
    <scope>NUCLEOTIDE SEQUENCE [LARGE SCALE GENOMIC DNA]</scope>
    <source>
        <strain evidence="3 4">J10</strain>
    </source>
</reference>
<dbReference type="PANTHER" id="PTHR33741">
    <property type="entry name" value="TRANSMEMBRANE PROTEIN DDB_G0269096-RELATED"/>
    <property type="match status" value="1"/>
</dbReference>
<evidence type="ECO:0000256" key="1">
    <source>
        <dbReference type="SAM" id="Phobius"/>
    </source>
</evidence>
<dbReference type="Proteomes" id="UP000680714">
    <property type="component" value="Unassembled WGS sequence"/>
</dbReference>
<dbReference type="InterPro" id="IPR007065">
    <property type="entry name" value="HPP"/>
</dbReference>